<comment type="subcellular location">
    <subcellularLocation>
        <location evidence="1">Membrane</location>
        <topology evidence="1">Multi-pass membrane protein</topology>
    </subcellularLocation>
</comment>
<evidence type="ECO:0000256" key="2">
    <source>
        <dbReference type="ARBA" id="ARBA00009045"/>
    </source>
</evidence>
<dbReference type="InterPro" id="IPR050925">
    <property type="entry name" value="Rhomboid_protease_S54"/>
</dbReference>
<feature type="transmembrane region" description="Helical" evidence="7">
    <location>
        <begin position="100"/>
        <end position="117"/>
    </location>
</feature>
<dbReference type="STRING" id="215743.ROSMUCSMR3_03257"/>
<dbReference type="HOGENOM" id="CLU_055068_5_1_5"/>
<dbReference type="InterPro" id="IPR035952">
    <property type="entry name" value="Rhomboid-like_sf"/>
</dbReference>
<dbReference type="FunFam" id="1.20.1540.10:FF:000027">
    <property type="entry name" value="Rhomboid family intramembrane serine protease"/>
    <property type="match status" value="1"/>
</dbReference>
<proteinExistence type="inferred from homology"/>
<dbReference type="EMBL" id="AONH01000013">
    <property type="protein sequence ID" value="KGM87833.1"/>
    <property type="molecule type" value="Genomic_DNA"/>
</dbReference>
<comment type="similarity">
    <text evidence="2">Belongs to the peptidase S54 family.</text>
</comment>
<dbReference type="GO" id="GO:0016020">
    <property type="term" value="C:membrane"/>
    <property type="evidence" value="ECO:0007669"/>
    <property type="project" value="UniProtKB-SubCell"/>
</dbReference>
<evidence type="ECO:0000256" key="4">
    <source>
        <dbReference type="ARBA" id="ARBA00022801"/>
    </source>
</evidence>
<dbReference type="Gene3D" id="1.20.1540.10">
    <property type="entry name" value="Rhomboid-like"/>
    <property type="match status" value="1"/>
</dbReference>
<dbReference type="AlphaFoldDB" id="A0A0A0HNY9"/>
<dbReference type="Pfam" id="PF01694">
    <property type="entry name" value="Rhomboid"/>
    <property type="match status" value="1"/>
</dbReference>
<protein>
    <submittedName>
        <fullName evidence="9">Putative membrane protein</fullName>
    </submittedName>
</protein>
<organism evidence="9 10">
    <name type="scientific">Roseovarius mucosus DSM 17069</name>
    <dbReference type="NCBI Taxonomy" id="1288298"/>
    <lineage>
        <taxon>Bacteria</taxon>
        <taxon>Pseudomonadati</taxon>
        <taxon>Pseudomonadota</taxon>
        <taxon>Alphaproteobacteria</taxon>
        <taxon>Rhodobacterales</taxon>
        <taxon>Roseobacteraceae</taxon>
        <taxon>Roseovarius</taxon>
    </lineage>
</organism>
<evidence type="ECO:0000256" key="1">
    <source>
        <dbReference type="ARBA" id="ARBA00004141"/>
    </source>
</evidence>
<evidence type="ECO:0000256" key="6">
    <source>
        <dbReference type="ARBA" id="ARBA00023136"/>
    </source>
</evidence>
<evidence type="ECO:0000259" key="8">
    <source>
        <dbReference type="Pfam" id="PF01694"/>
    </source>
</evidence>
<dbReference type="RefSeq" id="WP_037273898.1">
    <property type="nucleotide sequence ID" value="NZ_KN293980.1"/>
</dbReference>
<feature type="transmembrane region" description="Helical" evidence="7">
    <location>
        <begin position="151"/>
        <end position="176"/>
    </location>
</feature>
<feature type="domain" description="Peptidase S54 rhomboid" evidence="8">
    <location>
        <begin position="60"/>
        <end position="211"/>
    </location>
</feature>
<feature type="transmembrane region" description="Helical" evidence="7">
    <location>
        <begin position="123"/>
        <end position="144"/>
    </location>
</feature>
<evidence type="ECO:0000313" key="9">
    <source>
        <dbReference type="EMBL" id="KGM87833.1"/>
    </source>
</evidence>
<evidence type="ECO:0000256" key="5">
    <source>
        <dbReference type="ARBA" id="ARBA00022989"/>
    </source>
</evidence>
<gene>
    <name evidence="9" type="ORF">rosmuc_02571</name>
</gene>
<dbReference type="InterPro" id="IPR022764">
    <property type="entry name" value="Peptidase_S54_rhomboid_dom"/>
</dbReference>
<keyword evidence="4" id="KW-0378">Hydrolase</keyword>
<dbReference type="GO" id="GO:0004252">
    <property type="term" value="F:serine-type endopeptidase activity"/>
    <property type="evidence" value="ECO:0007669"/>
    <property type="project" value="InterPro"/>
</dbReference>
<dbReference type="PATRIC" id="fig|1288298.3.peg.2584"/>
<accession>A0A0A0HNY9</accession>
<reference evidence="9 10" key="1">
    <citation type="submission" date="2013-01" db="EMBL/GenBank/DDBJ databases">
        <authorList>
            <person name="Fiebig A."/>
            <person name="Goeker M."/>
            <person name="Klenk H.-P.P."/>
        </authorList>
    </citation>
    <scope>NUCLEOTIDE SEQUENCE [LARGE SCALE GENOMIC DNA]</scope>
    <source>
        <strain evidence="9 10">DSM 17069</strain>
    </source>
</reference>
<feature type="transmembrane region" description="Helical" evidence="7">
    <location>
        <begin position="191"/>
        <end position="212"/>
    </location>
</feature>
<keyword evidence="6 7" id="KW-0472">Membrane</keyword>
<dbReference type="eggNOG" id="COG0705">
    <property type="taxonomic scope" value="Bacteria"/>
</dbReference>
<feature type="transmembrane region" description="Helical" evidence="7">
    <location>
        <begin position="68"/>
        <end position="88"/>
    </location>
</feature>
<evidence type="ECO:0000256" key="7">
    <source>
        <dbReference type="SAM" id="Phobius"/>
    </source>
</evidence>
<feature type="transmembrane region" description="Helical" evidence="7">
    <location>
        <begin position="15"/>
        <end position="34"/>
    </location>
</feature>
<dbReference type="PANTHER" id="PTHR43731">
    <property type="entry name" value="RHOMBOID PROTEASE"/>
    <property type="match status" value="1"/>
</dbReference>
<dbReference type="Proteomes" id="UP000030021">
    <property type="component" value="Unassembled WGS sequence"/>
</dbReference>
<dbReference type="PANTHER" id="PTHR43731:SF14">
    <property type="entry name" value="PRESENILIN-ASSOCIATED RHOMBOID-LIKE PROTEIN, MITOCHONDRIAL"/>
    <property type="match status" value="1"/>
</dbReference>
<dbReference type="OrthoDB" id="9813074at2"/>
<dbReference type="SUPFAM" id="SSF144091">
    <property type="entry name" value="Rhomboid-like"/>
    <property type="match status" value="1"/>
</dbReference>
<evidence type="ECO:0000256" key="3">
    <source>
        <dbReference type="ARBA" id="ARBA00022692"/>
    </source>
</evidence>
<comment type="caution">
    <text evidence="9">The sequence shown here is derived from an EMBL/GenBank/DDBJ whole genome shotgun (WGS) entry which is preliminary data.</text>
</comment>
<evidence type="ECO:0000313" key="10">
    <source>
        <dbReference type="Proteomes" id="UP000030021"/>
    </source>
</evidence>
<keyword evidence="3 7" id="KW-0812">Transmembrane</keyword>
<name>A0A0A0HNY9_9RHOB</name>
<keyword evidence="5 7" id="KW-1133">Transmembrane helix</keyword>
<sequence length="248" mass="27163">MFPIRDHNPSGRTPYVTYGLIALNVVIFAAYWPLFANERALNLFFYDWAMIPAKVTQLGDFTGLLTSMFLHGGVLHLAGNMLFLWIFGDNMEDRMGHLPYLAFYLATGVAAGLAHILGSPGSMVPTVGASGAIAGVMGGYLLLFPRARVDILLFFLVFFRIIPIPAAIMLVLWFALQVVAGLGSDPDMGGVAYWAHAGGFVAGLALTLPVFLRLGGPRFWRETHGSPPHPAPDYRFRPSSIPTVRKRR</sequence>